<comment type="caution">
    <text evidence="3">The sequence shown here is derived from an EMBL/GenBank/DDBJ whole genome shotgun (WGS) entry which is preliminary data.</text>
</comment>
<evidence type="ECO:0000313" key="4">
    <source>
        <dbReference type="Proteomes" id="UP000265614"/>
    </source>
</evidence>
<reference evidence="3 4" key="1">
    <citation type="submission" date="2018-09" db="EMBL/GenBank/DDBJ databases">
        <title>YIM 75000 draft genome.</title>
        <authorList>
            <person name="Tang S."/>
            <person name="Feng Y."/>
        </authorList>
    </citation>
    <scope>NUCLEOTIDE SEQUENCE [LARGE SCALE GENOMIC DNA]</scope>
    <source>
        <strain evidence="3 4">YIM 75000</strain>
    </source>
</reference>
<sequence>MHTYARDGLLLPVRDEGPRDGEAVVLLHGWPQTGAAYDAVVPALHAAGLRTLVPDQRGYAATARPRGRRAYRLGEVVADALALLDAAEVERAHVVGHDWGGAVAWLLAGAHPDRLLSATVLSTPHPGALRTAALVGDQALRSSYMGLLQLPALPEALLLARGGAPLHRLLRASGLPERHAREYVARMREPGALSAALGWYRALPLAGGLGAGPARVPTTYLWGSRDAALGRTAAERTGEHVAADYRFEVLEGAGHWLPETRAGTVAAAVLARVAG</sequence>
<keyword evidence="4" id="KW-1185">Reference proteome</keyword>
<dbReference type="GO" id="GO:0016787">
    <property type="term" value="F:hydrolase activity"/>
    <property type="evidence" value="ECO:0007669"/>
    <property type="project" value="UniProtKB-KW"/>
</dbReference>
<accession>A0A3A3YZ11</accession>
<evidence type="ECO:0000259" key="2">
    <source>
        <dbReference type="Pfam" id="PF00561"/>
    </source>
</evidence>
<dbReference type="PANTHER" id="PTHR43329">
    <property type="entry name" value="EPOXIDE HYDROLASE"/>
    <property type="match status" value="1"/>
</dbReference>
<feature type="domain" description="AB hydrolase-1" evidence="2">
    <location>
        <begin position="23"/>
        <end position="260"/>
    </location>
</feature>
<name>A0A3A3YZ11_9ACTN</name>
<dbReference type="InterPro" id="IPR029058">
    <property type="entry name" value="AB_hydrolase_fold"/>
</dbReference>
<dbReference type="InterPro" id="IPR000639">
    <property type="entry name" value="Epox_hydrolase-like"/>
</dbReference>
<evidence type="ECO:0000256" key="1">
    <source>
        <dbReference type="ARBA" id="ARBA00022801"/>
    </source>
</evidence>
<dbReference type="SUPFAM" id="SSF53474">
    <property type="entry name" value="alpha/beta-Hydrolases"/>
    <property type="match status" value="1"/>
</dbReference>
<dbReference type="EMBL" id="QZEZ01000005">
    <property type="protein sequence ID" value="RJK95299.1"/>
    <property type="molecule type" value="Genomic_DNA"/>
</dbReference>
<proteinExistence type="predicted"/>
<dbReference type="Gene3D" id="3.40.50.1820">
    <property type="entry name" value="alpha/beta hydrolase"/>
    <property type="match status" value="1"/>
</dbReference>
<dbReference type="OrthoDB" id="2987348at2"/>
<dbReference type="InterPro" id="IPR000073">
    <property type="entry name" value="AB_hydrolase_1"/>
</dbReference>
<protein>
    <submittedName>
        <fullName evidence="3">Alpha/beta fold hydrolase</fullName>
    </submittedName>
</protein>
<dbReference type="Pfam" id="PF00561">
    <property type="entry name" value="Abhydrolase_1"/>
    <property type="match status" value="1"/>
</dbReference>
<dbReference type="PRINTS" id="PR00111">
    <property type="entry name" value="ABHYDROLASE"/>
</dbReference>
<keyword evidence="1 3" id="KW-0378">Hydrolase</keyword>
<dbReference type="AlphaFoldDB" id="A0A3A3YZ11"/>
<dbReference type="PRINTS" id="PR00412">
    <property type="entry name" value="EPOXHYDRLASE"/>
</dbReference>
<dbReference type="RefSeq" id="WP_119950650.1">
    <property type="nucleotide sequence ID" value="NZ_QZEZ01000005.1"/>
</dbReference>
<gene>
    <name evidence="3" type="ORF">D5H78_11555</name>
</gene>
<evidence type="ECO:0000313" key="3">
    <source>
        <dbReference type="EMBL" id="RJK95299.1"/>
    </source>
</evidence>
<dbReference type="Proteomes" id="UP000265614">
    <property type="component" value="Unassembled WGS sequence"/>
</dbReference>
<organism evidence="3 4">
    <name type="scientific">Vallicoccus soli</name>
    <dbReference type="NCBI Taxonomy" id="2339232"/>
    <lineage>
        <taxon>Bacteria</taxon>
        <taxon>Bacillati</taxon>
        <taxon>Actinomycetota</taxon>
        <taxon>Actinomycetes</taxon>
        <taxon>Motilibacterales</taxon>
        <taxon>Vallicoccaceae</taxon>
        <taxon>Vallicoccus</taxon>
    </lineage>
</organism>